<comment type="catalytic activity">
    <reaction evidence="1">
        <text>Thiol-dependent hydrolysis of ester, thioester, amide, peptide and isopeptide bonds formed by the C-terminal Gly of ubiquitin (a 76-residue protein attached to proteins as an intracellular targeting signal).</text>
        <dbReference type="EC" id="3.4.19.12"/>
    </reaction>
</comment>
<evidence type="ECO:0000256" key="5">
    <source>
        <dbReference type="ARBA" id="ARBA00022499"/>
    </source>
</evidence>
<evidence type="ECO:0000256" key="19">
    <source>
        <dbReference type="ARBA" id="ARBA00064202"/>
    </source>
</evidence>
<keyword evidence="14" id="KW-0862">Zinc</keyword>
<reference evidence="26 27" key="1">
    <citation type="submission" date="2020-08" db="EMBL/GenBank/DDBJ databases">
        <title>Aphidius gifuensis genome sequencing and assembly.</title>
        <authorList>
            <person name="Du Z."/>
        </authorList>
    </citation>
    <scope>NUCLEOTIDE SEQUENCE [LARGE SCALE GENOMIC DNA]</scope>
    <source>
        <strain evidence="26">YNYX2018</strain>
        <tissue evidence="26">Adults</tissue>
    </source>
</reference>
<feature type="domain" description="USP" evidence="24">
    <location>
        <begin position="160"/>
        <end position="486"/>
    </location>
</feature>
<dbReference type="EC" id="3.4.19.12" evidence="4"/>
<comment type="subcellular location">
    <subcellularLocation>
        <location evidence="2">Nucleus</location>
    </subcellularLocation>
</comment>
<dbReference type="Gene3D" id="3.90.70.10">
    <property type="entry name" value="Cysteine proteinases"/>
    <property type="match status" value="1"/>
</dbReference>
<dbReference type="FunFam" id="3.30.40.10:FF:000068">
    <property type="entry name" value="U4/U6.U5 tri-snRNP-associated protein 2"/>
    <property type="match status" value="1"/>
</dbReference>
<keyword evidence="15" id="KW-0832">Ubl conjugation</keyword>
<evidence type="ECO:0000256" key="17">
    <source>
        <dbReference type="ARBA" id="ARBA00023242"/>
    </source>
</evidence>
<comment type="subunit">
    <text evidence="19">The U4/U6-U5 tri-snRNP complex is a building block of the precatalytic spliceosome (spliceosome B complex). Component of the U4/U6-U5 tri-snRNP complex composed of the U4, U6 and U5 snRNAs and at least PRPF3, PRPF4, PRPF6, PRPF8, PRPF31, SNRNP200, TXNL4A, SNRNP40, SNRPB, SNRPD1, SNRPD2, SNRPD3, SNRPE, SNRPF, SNRPG, DDX23, CD2BP2, PPIH, SNU13, EFTUD2, SART1 and USP39, plus LSM2, LSM3, LSM4, LSM5, LSM6, LSM7 and LSM8.</text>
</comment>
<keyword evidence="11 22" id="KW-0863">Zinc-finger</keyword>
<dbReference type="SMART" id="SM00290">
    <property type="entry name" value="ZnF_UBP"/>
    <property type="match status" value="1"/>
</dbReference>
<dbReference type="GO" id="GO:0016579">
    <property type="term" value="P:protein deubiquitination"/>
    <property type="evidence" value="ECO:0007669"/>
    <property type="project" value="InterPro"/>
</dbReference>
<evidence type="ECO:0000259" key="25">
    <source>
        <dbReference type="PROSITE" id="PS50271"/>
    </source>
</evidence>
<protein>
    <recommendedName>
        <fullName evidence="20">Ubiquitin carboxyl-terminal hydrolase 39</fullName>
        <ecNumber evidence="4">3.4.19.12</ecNumber>
    </recommendedName>
    <alternativeName>
        <fullName evidence="21">U4/U6.U5 tri-snRNP-associated 65 kDa protein</fullName>
    </alternativeName>
</protein>
<evidence type="ECO:0000256" key="8">
    <source>
        <dbReference type="ARBA" id="ARBA00022664"/>
    </source>
</evidence>
<keyword evidence="8" id="KW-0507">mRNA processing</keyword>
<dbReference type="GO" id="GO:0005681">
    <property type="term" value="C:spliceosomal complex"/>
    <property type="evidence" value="ECO:0007669"/>
    <property type="project" value="UniProtKB-KW"/>
</dbReference>
<comment type="similarity">
    <text evidence="3">Belongs to the peptidase C19 family.</text>
</comment>
<evidence type="ECO:0000256" key="21">
    <source>
        <dbReference type="ARBA" id="ARBA00079185"/>
    </source>
</evidence>
<dbReference type="InterPro" id="IPR013083">
    <property type="entry name" value="Znf_RING/FYVE/PHD"/>
</dbReference>
<name>A0A834XSH9_APHGI</name>
<evidence type="ECO:0000256" key="14">
    <source>
        <dbReference type="ARBA" id="ARBA00022833"/>
    </source>
</evidence>
<accession>A0A834XSH9</accession>
<keyword evidence="17" id="KW-0539">Nucleus</keyword>
<evidence type="ECO:0000256" key="15">
    <source>
        <dbReference type="ARBA" id="ARBA00022843"/>
    </source>
</evidence>
<dbReference type="EMBL" id="JACMRX010000004">
    <property type="protein sequence ID" value="KAF7991075.1"/>
    <property type="molecule type" value="Genomic_DNA"/>
</dbReference>
<dbReference type="PROSITE" id="PS50271">
    <property type="entry name" value="ZF_UBP"/>
    <property type="match status" value="1"/>
</dbReference>
<evidence type="ECO:0000256" key="23">
    <source>
        <dbReference type="SAM" id="MobiDB-lite"/>
    </source>
</evidence>
<keyword evidence="9" id="KW-0479">Metal-binding</keyword>
<dbReference type="SUPFAM" id="SSF54001">
    <property type="entry name" value="Cysteine proteinases"/>
    <property type="match status" value="1"/>
</dbReference>
<feature type="domain" description="UBP-type" evidence="25">
    <location>
        <begin position="38"/>
        <end position="135"/>
    </location>
</feature>
<dbReference type="AlphaFoldDB" id="A0A834XSH9"/>
<evidence type="ECO:0000313" key="26">
    <source>
        <dbReference type="EMBL" id="KAF7991075.1"/>
    </source>
</evidence>
<evidence type="ECO:0000259" key="24">
    <source>
        <dbReference type="PROSITE" id="PS50235"/>
    </source>
</evidence>
<evidence type="ECO:0000256" key="2">
    <source>
        <dbReference type="ARBA" id="ARBA00004123"/>
    </source>
</evidence>
<keyword evidence="18" id="KW-0131">Cell cycle</keyword>
<dbReference type="GO" id="GO:0051301">
    <property type="term" value="P:cell division"/>
    <property type="evidence" value="ECO:0007669"/>
    <property type="project" value="UniProtKB-KW"/>
</dbReference>
<comment type="caution">
    <text evidence="26">The sequence shown here is derived from an EMBL/GenBank/DDBJ whole genome shotgun (WGS) entry which is preliminary data.</text>
</comment>
<sequence length="498" mass="57866">MDSTKTNKRAASDRISESDDDNDHQNVYDKKKKVEAPRLCPYLDTINRQFLDFDFEKLCSVSLSRINVYACLVCGKYFQGRGTNTYAYTHSVAESHHVFLNLHTLKFYCLPDNYEIVDSSLDDIKYVLKPTFSKKQIMELDTSSKRSRAIDGTMYSAGIVGMNNIKANDYCNVILQSLSHVIPLRNYFLRELNYSKVKSPLKLHILIQRFGELMRKLWNPRNFKAHVSPHEMLQAVVLASDKKLKFTEQGDPIDFLSFFLHTVDLALKSKEKPSIINRTFLGHMRIHVRKIPPLELEESQRSELLNTVEYGETIQESPFLYLTCDLPPPPLFKDQFTENIIPQVNLYTLLNKFNATTEKEYKTHKENFMKRFEITKLPPYLILYIKRFTKNTFFVEKNPTIVNFPIKNVDFGDILTPEIKAKHPCTTYDLVANIVHDGEPAQGTYRVHVLHRGSGQWYELQDLHVTPILPQMITLTEAYIQIYELRKENSPSDNTDNK</sequence>
<evidence type="ECO:0000256" key="7">
    <source>
        <dbReference type="ARBA" id="ARBA00022618"/>
    </source>
</evidence>
<dbReference type="Proteomes" id="UP000639338">
    <property type="component" value="Unassembled WGS sequence"/>
</dbReference>
<keyword evidence="13" id="KW-0378">Hydrolase</keyword>
<evidence type="ECO:0000256" key="22">
    <source>
        <dbReference type="PROSITE-ProRule" id="PRU00502"/>
    </source>
</evidence>
<proteinExistence type="inferred from homology"/>
<feature type="region of interest" description="Disordered" evidence="23">
    <location>
        <begin position="1"/>
        <end position="28"/>
    </location>
</feature>
<dbReference type="InterPro" id="IPR001607">
    <property type="entry name" value="Znf_UBP"/>
</dbReference>
<dbReference type="GO" id="GO:0008270">
    <property type="term" value="F:zinc ion binding"/>
    <property type="evidence" value="ECO:0007669"/>
    <property type="project" value="UniProtKB-KW"/>
</dbReference>
<dbReference type="InterPro" id="IPR038765">
    <property type="entry name" value="Papain-like_cys_pep_sf"/>
</dbReference>
<evidence type="ECO:0000256" key="16">
    <source>
        <dbReference type="ARBA" id="ARBA00023187"/>
    </source>
</evidence>
<feature type="compositionally biased region" description="Basic and acidic residues" evidence="23">
    <location>
        <begin position="10"/>
        <end position="28"/>
    </location>
</feature>
<evidence type="ECO:0000256" key="6">
    <source>
        <dbReference type="ARBA" id="ARBA00022553"/>
    </source>
</evidence>
<dbReference type="InterPro" id="IPR033809">
    <property type="entry name" value="USP39"/>
</dbReference>
<evidence type="ECO:0000256" key="11">
    <source>
        <dbReference type="ARBA" id="ARBA00022771"/>
    </source>
</evidence>
<evidence type="ECO:0000313" key="27">
    <source>
        <dbReference type="Proteomes" id="UP000639338"/>
    </source>
</evidence>
<keyword evidence="27" id="KW-1185">Reference proteome</keyword>
<evidence type="ECO:0000256" key="10">
    <source>
        <dbReference type="ARBA" id="ARBA00022728"/>
    </source>
</evidence>
<gene>
    <name evidence="26" type="ORF">HCN44_002637</name>
</gene>
<keyword evidence="10" id="KW-0747">Spliceosome</keyword>
<dbReference type="Gene3D" id="3.30.40.10">
    <property type="entry name" value="Zinc/RING finger domain, C3HC4 (zinc finger)"/>
    <property type="match status" value="1"/>
</dbReference>
<dbReference type="PANTHER" id="PTHR21646">
    <property type="entry name" value="UBIQUITIN CARBOXYL-TERMINAL HYDROLASE"/>
    <property type="match status" value="1"/>
</dbReference>
<evidence type="ECO:0000256" key="4">
    <source>
        <dbReference type="ARBA" id="ARBA00012759"/>
    </source>
</evidence>
<keyword evidence="7" id="KW-0132">Cell division</keyword>
<dbReference type="GO" id="GO:0000245">
    <property type="term" value="P:spliceosomal complex assembly"/>
    <property type="evidence" value="ECO:0007669"/>
    <property type="project" value="InterPro"/>
</dbReference>
<evidence type="ECO:0000256" key="1">
    <source>
        <dbReference type="ARBA" id="ARBA00000707"/>
    </source>
</evidence>
<evidence type="ECO:0000256" key="18">
    <source>
        <dbReference type="ARBA" id="ARBA00023306"/>
    </source>
</evidence>
<dbReference type="Pfam" id="PF02148">
    <property type="entry name" value="zf-UBP"/>
    <property type="match status" value="1"/>
</dbReference>
<keyword evidence="16" id="KW-0508">mRNA splicing</keyword>
<dbReference type="InterPro" id="IPR028889">
    <property type="entry name" value="USP"/>
</dbReference>
<dbReference type="Pfam" id="PF00443">
    <property type="entry name" value="UCH"/>
    <property type="match status" value="1"/>
</dbReference>
<dbReference type="PROSITE" id="PS50235">
    <property type="entry name" value="USP_3"/>
    <property type="match status" value="1"/>
</dbReference>
<evidence type="ECO:0000256" key="9">
    <source>
        <dbReference type="ARBA" id="ARBA00022723"/>
    </source>
</evidence>
<evidence type="ECO:0000256" key="20">
    <source>
        <dbReference type="ARBA" id="ARBA00071645"/>
    </source>
</evidence>
<dbReference type="FunFam" id="3.90.70.10:FF:000030">
    <property type="entry name" value="U4/U6.U5 tri-snRNP-associated protein 2"/>
    <property type="match status" value="1"/>
</dbReference>
<dbReference type="PANTHER" id="PTHR21646:SF16">
    <property type="entry name" value="U4_U6.U5 TRI-SNRNP-ASSOCIATED PROTEIN 2"/>
    <property type="match status" value="1"/>
</dbReference>
<dbReference type="OrthoDB" id="10263353at2759"/>
<dbReference type="CDD" id="cd02669">
    <property type="entry name" value="Peptidase_C19M"/>
    <property type="match status" value="1"/>
</dbReference>
<keyword evidence="5" id="KW-1017">Isopeptide bond</keyword>
<dbReference type="InterPro" id="IPR001394">
    <property type="entry name" value="Peptidase_C19_UCH"/>
</dbReference>
<dbReference type="GO" id="GO:0004843">
    <property type="term" value="F:cysteine-type deubiquitinase activity"/>
    <property type="evidence" value="ECO:0007669"/>
    <property type="project" value="UniProtKB-EC"/>
</dbReference>
<evidence type="ECO:0000256" key="12">
    <source>
        <dbReference type="ARBA" id="ARBA00022786"/>
    </source>
</evidence>
<keyword evidence="6" id="KW-0597">Phosphoprotein</keyword>
<keyword evidence="12" id="KW-0833">Ubl conjugation pathway</keyword>
<dbReference type="SUPFAM" id="SSF57850">
    <property type="entry name" value="RING/U-box"/>
    <property type="match status" value="1"/>
</dbReference>
<dbReference type="InterPro" id="IPR050185">
    <property type="entry name" value="Ub_carboxyl-term_hydrolase"/>
</dbReference>
<evidence type="ECO:0000256" key="13">
    <source>
        <dbReference type="ARBA" id="ARBA00022801"/>
    </source>
</evidence>
<organism evidence="26 27">
    <name type="scientific">Aphidius gifuensis</name>
    <name type="common">Parasitoid wasp</name>
    <dbReference type="NCBI Taxonomy" id="684658"/>
    <lineage>
        <taxon>Eukaryota</taxon>
        <taxon>Metazoa</taxon>
        <taxon>Ecdysozoa</taxon>
        <taxon>Arthropoda</taxon>
        <taxon>Hexapoda</taxon>
        <taxon>Insecta</taxon>
        <taxon>Pterygota</taxon>
        <taxon>Neoptera</taxon>
        <taxon>Endopterygota</taxon>
        <taxon>Hymenoptera</taxon>
        <taxon>Apocrita</taxon>
        <taxon>Ichneumonoidea</taxon>
        <taxon>Braconidae</taxon>
        <taxon>Aphidiinae</taxon>
        <taxon>Aphidius</taxon>
    </lineage>
</organism>
<evidence type="ECO:0000256" key="3">
    <source>
        <dbReference type="ARBA" id="ARBA00009085"/>
    </source>
</evidence>